<evidence type="ECO:0008006" key="3">
    <source>
        <dbReference type="Google" id="ProtNLM"/>
    </source>
</evidence>
<gene>
    <name evidence="1" type="ORF">BLX24_08250</name>
</gene>
<dbReference type="OrthoDB" id="9939731at2"/>
<dbReference type="EMBL" id="MORL01000003">
    <property type="protein sequence ID" value="OIN59840.1"/>
    <property type="molecule type" value="Genomic_DNA"/>
</dbReference>
<dbReference type="RefSeq" id="WP_071502641.1">
    <property type="nucleotide sequence ID" value="NZ_MORL01000003.1"/>
</dbReference>
<accession>A0A1S2VN64</accession>
<sequence>MNWYKKSNYPLPKAGTVIVSVYRVHDNTEFTAAVECSEIGPLDKDGDTFMYADEIIAWMYLPKPYSGTSTGYFIG</sequence>
<evidence type="ECO:0000313" key="1">
    <source>
        <dbReference type="EMBL" id="OIN59840.1"/>
    </source>
</evidence>
<keyword evidence="2" id="KW-1185">Reference proteome</keyword>
<dbReference type="AlphaFoldDB" id="A0A1S2VN64"/>
<dbReference type="Proteomes" id="UP000181790">
    <property type="component" value="Unassembled WGS sequence"/>
</dbReference>
<reference evidence="1 2" key="1">
    <citation type="submission" date="2016-10" db="EMBL/GenBank/DDBJ databases">
        <title>Arsenicibacter rosenii gen. nov., sp. nov., an efficient arsenic-methylating bacterium isolated from an arsenic-contaminated paddy soil.</title>
        <authorList>
            <person name="Huang K."/>
        </authorList>
    </citation>
    <scope>NUCLEOTIDE SEQUENCE [LARGE SCALE GENOMIC DNA]</scope>
    <source>
        <strain evidence="1 2">SM-1</strain>
    </source>
</reference>
<organism evidence="1 2">
    <name type="scientific">Arsenicibacter rosenii</name>
    <dbReference type="NCBI Taxonomy" id="1750698"/>
    <lineage>
        <taxon>Bacteria</taxon>
        <taxon>Pseudomonadati</taxon>
        <taxon>Bacteroidota</taxon>
        <taxon>Cytophagia</taxon>
        <taxon>Cytophagales</taxon>
        <taxon>Spirosomataceae</taxon>
        <taxon>Arsenicibacter</taxon>
    </lineage>
</organism>
<protein>
    <recommendedName>
        <fullName evidence="3">DUF551 domain-containing protein</fullName>
    </recommendedName>
</protein>
<proteinExistence type="predicted"/>
<name>A0A1S2VN64_9BACT</name>
<comment type="caution">
    <text evidence="1">The sequence shown here is derived from an EMBL/GenBank/DDBJ whole genome shotgun (WGS) entry which is preliminary data.</text>
</comment>
<evidence type="ECO:0000313" key="2">
    <source>
        <dbReference type="Proteomes" id="UP000181790"/>
    </source>
</evidence>